<feature type="region of interest" description="Disordered" evidence="1">
    <location>
        <begin position="29"/>
        <end position="60"/>
    </location>
</feature>
<feature type="compositionally biased region" description="Basic and acidic residues" evidence="1">
    <location>
        <begin position="307"/>
        <end position="330"/>
    </location>
</feature>
<organism evidence="2 3">
    <name type="scientific">Theileria orientalis</name>
    <dbReference type="NCBI Taxonomy" id="68886"/>
    <lineage>
        <taxon>Eukaryota</taxon>
        <taxon>Sar</taxon>
        <taxon>Alveolata</taxon>
        <taxon>Apicomplexa</taxon>
        <taxon>Aconoidasida</taxon>
        <taxon>Piroplasmida</taxon>
        <taxon>Theileriidae</taxon>
        <taxon>Theileria</taxon>
    </lineage>
</organism>
<dbReference type="EMBL" id="CP056068">
    <property type="protein sequence ID" value="UKJ90333.2"/>
    <property type="molecule type" value="Genomic_DNA"/>
</dbReference>
<feature type="compositionally biased region" description="Basic and acidic residues" evidence="1">
    <location>
        <begin position="352"/>
        <end position="372"/>
    </location>
</feature>
<evidence type="ECO:0000313" key="3">
    <source>
        <dbReference type="Proteomes" id="UP000244803"/>
    </source>
</evidence>
<feature type="compositionally biased region" description="Basic residues" evidence="1">
    <location>
        <begin position="340"/>
        <end position="351"/>
    </location>
</feature>
<feature type="compositionally biased region" description="Polar residues" evidence="1">
    <location>
        <begin position="804"/>
        <end position="820"/>
    </location>
</feature>
<reference evidence="2" key="1">
    <citation type="submission" date="2022-07" db="EMBL/GenBank/DDBJ databases">
        <title>Evaluation of T. orientalis genome assembly methods using nanopore sequencing and analysis of variation between genomes.</title>
        <authorList>
            <person name="Yam J."/>
            <person name="Micallef M.L."/>
            <person name="Liu M."/>
            <person name="Djordjevic S.P."/>
            <person name="Bogema D.R."/>
            <person name="Jenkins C."/>
        </authorList>
    </citation>
    <scope>NUCLEOTIDE SEQUENCE</scope>
    <source>
        <strain evidence="2">Fish Creek</strain>
    </source>
</reference>
<evidence type="ECO:0000256" key="1">
    <source>
        <dbReference type="SAM" id="MobiDB-lite"/>
    </source>
</evidence>
<feature type="region of interest" description="Disordered" evidence="1">
    <location>
        <begin position="801"/>
        <end position="829"/>
    </location>
</feature>
<gene>
    <name evidence="2" type="ORF">MACJ_001265</name>
</gene>
<proteinExistence type="predicted"/>
<dbReference type="AlphaFoldDB" id="A0A976M858"/>
<evidence type="ECO:0000313" key="2">
    <source>
        <dbReference type="EMBL" id="UKJ90333.2"/>
    </source>
</evidence>
<feature type="region of interest" description="Disordered" evidence="1">
    <location>
        <begin position="258"/>
        <end position="484"/>
    </location>
</feature>
<feature type="region of interest" description="Disordered" evidence="1">
    <location>
        <begin position="147"/>
        <end position="178"/>
    </location>
</feature>
<protein>
    <submittedName>
        <fullName evidence="2">Uncharacterized protein</fullName>
    </submittedName>
</protein>
<sequence length="841" mass="97556">MKLYGRLPYVVVYILCLYGHKFVEPINSDYDRAPRSQNQRHRRDQYISPPADGYHSDTSDPNRCLISLDIKDKLTTNRIIYRRDDVKKTDTFIAKYPYIFYKIRRKDEILWKAEDEKYFPRVVIKESPTGQPFFRIYYTDEATESEIEYESPSDTAPRTIHKSVPGSPKPQAQPLPDDSVIPVINVDLRYKKSNQYITYEREDVKNREMFTTKGPYLIKKVIDGDEILWQSRNGMYAYRVIYKPDPVSPKLKVFFPEDEESMPEQPPERSRAKSPVPSRARSTEPLRARSPAPSRATSQESLHRKKAETSKHKLESDSDMDIRIITRSDLESASDTDSKRKQRRDGRRRRHSSSESEREAKPEPRVKQEPRLQHPPVPLPRLAPQARTAGGPSGGRHFEYQSSAEPIFEPTARPQRKPATEPSRVPRDPYEHYSEPEIKADSDQERRQPRHDPRSGPTPDTRPARPPQPARARDRPEEMYSDMPEPEFRPVPPSFVEPHVASGKKIPISVDIEFKFCTYLFDYHRHNNLGTYTPKEGFIFARIKRNDRFYCMGSDVIVWQTHDPKVYSTKVNVLGDTRVVIHLNDGRTLFYKRGFDSQWFRIDKSSYNPIDWNHLLIDLDLSSRRSTQYYEYFAYTNYMGRRKGTYLYVAREKFKFKSVFNNRTTIWAAYTDKECAYKVGVYRAIGGTEQMTVFLLNGKTRTFVRQLYGCGMGSDWYEDIIMPGHGGHDSYRPSSVGQTGQVPAHGRTGVSLNLPNFTGQIKKKLSKLYKYVDISKISNPFSSNSQDRFVKLEDFHTGDMGNVKQASSAPDGVSSRNRTFTFDDDDDDDENMAEYVDFNGI</sequence>
<accession>A0A976M858</accession>
<name>A0A976M858_THEOR</name>
<dbReference type="Proteomes" id="UP000244803">
    <property type="component" value="Chromosome 2"/>
</dbReference>
<feature type="compositionally biased region" description="Basic and acidic residues" evidence="1">
    <location>
        <begin position="424"/>
        <end position="454"/>
    </location>
</feature>
<dbReference type="OrthoDB" id="10421218at2759"/>